<protein>
    <submittedName>
        <fullName evidence="1">Uncharacterized protein</fullName>
    </submittedName>
</protein>
<dbReference type="EMBL" id="BARS01038924">
    <property type="protein sequence ID" value="GAG14446.1"/>
    <property type="molecule type" value="Genomic_DNA"/>
</dbReference>
<dbReference type="AlphaFoldDB" id="X0WP48"/>
<evidence type="ECO:0000313" key="1">
    <source>
        <dbReference type="EMBL" id="GAG14446.1"/>
    </source>
</evidence>
<comment type="caution">
    <text evidence="1">The sequence shown here is derived from an EMBL/GenBank/DDBJ whole genome shotgun (WGS) entry which is preliminary data.</text>
</comment>
<organism evidence="1">
    <name type="scientific">marine sediment metagenome</name>
    <dbReference type="NCBI Taxonomy" id="412755"/>
    <lineage>
        <taxon>unclassified sequences</taxon>
        <taxon>metagenomes</taxon>
        <taxon>ecological metagenomes</taxon>
    </lineage>
</organism>
<name>X0WP48_9ZZZZ</name>
<reference evidence="1" key="1">
    <citation type="journal article" date="2014" name="Front. Microbiol.">
        <title>High frequency of phylogenetically diverse reductive dehalogenase-homologous genes in deep subseafloor sedimentary metagenomes.</title>
        <authorList>
            <person name="Kawai M."/>
            <person name="Futagami T."/>
            <person name="Toyoda A."/>
            <person name="Takaki Y."/>
            <person name="Nishi S."/>
            <person name="Hori S."/>
            <person name="Arai W."/>
            <person name="Tsubouchi T."/>
            <person name="Morono Y."/>
            <person name="Uchiyama I."/>
            <person name="Ito T."/>
            <person name="Fujiyama A."/>
            <person name="Inagaki F."/>
            <person name="Takami H."/>
        </authorList>
    </citation>
    <scope>NUCLEOTIDE SEQUENCE</scope>
    <source>
        <strain evidence="1">Expedition CK06-06</strain>
    </source>
</reference>
<proteinExistence type="predicted"/>
<accession>X0WP48</accession>
<gene>
    <name evidence="1" type="ORF">S01H1_59506</name>
</gene>
<sequence length="41" mass="4852">MLDEPKTQKEVEEACKQGMQWCHICEDWDCGDNINLQKKLL</sequence>